<dbReference type="Proteomes" id="UP000054776">
    <property type="component" value="Unassembled WGS sequence"/>
</dbReference>
<evidence type="ECO:0000313" key="2">
    <source>
        <dbReference type="Proteomes" id="UP000054776"/>
    </source>
</evidence>
<comment type="caution">
    <text evidence="1">The sequence shown here is derived from an EMBL/GenBank/DDBJ whole genome shotgun (WGS) entry which is preliminary data.</text>
</comment>
<proteinExistence type="predicted"/>
<gene>
    <name evidence="1" type="ORF">T01_3589</name>
</gene>
<dbReference type="AlphaFoldDB" id="A0A0V1AW59"/>
<dbReference type="InParanoid" id="A0A0V1AW59"/>
<dbReference type="EMBL" id="JYDH01000189">
    <property type="protein sequence ID" value="KRY28841.1"/>
    <property type="molecule type" value="Genomic_DNA"/>
</dbReference>
<reference evidence="1 2" key="1">
    <citation type="submission" date="2015-01" db="EMBL/GenBank/DDBJ databases">
        <title>Evolution of Trichinella species and genotypes.</title>
        <authorList>
            <person name="Korhonen P.K."/>
            <person name="Edoardo P."/>
            <person name="Giuseppe L.R."/>
            <person name="Gasser R.B."/>
        </authorList>
    </citation>
    <scope>NUCLEOTIDE SEQUENCE [LARGE SCALE GENOMIC DNA]</scope>
    <source>
        <strain evidence="1">ISS3</strain>
    </source>
</reference>
<protein>
    <submittedName>
        <fullName evidence="1">Uncharacterized protein</fullName>
    </submittedName>
</protein>
<accession>A0A0V1AW59</accession>
<organism evidence="1 2">
    <name type="scientific">Trichinella spiralis</name>
    <name type="common">Trichina worm</name>
    <dbReference type="NCBI Taxonomy" id="6334"/>
    <lineage>
        <taxon>Eukaryota</taxon>
        <taxon>Metazoa</taxon>
        <taxon>Ecdysozoa</taxon>
        <taxon>Nematoda</taxon>
        <taxon>Enoplea</taxon>
        <taxon>Dorylaimia</taxon>
        <taxon>Trichinellida</taxon>
        <taxon>Trichinellidae</taxon>
        <taxon>Trichinella</taxon>
    </lineage>
</organism>
<dbReference type="OrthoDB" id="10595787at2759"/>
<sequence length="96" mass="11654">MLQKNCEKLTVKNRFCKTLEIPLSDVIVKTIVMKVKSYRLSMRLIPNINKEFICQKFHFIWKENRFKLRHLSCPFERFFSFVNCQIQACLDKHKKN</sequence>
<keyword evidence="2" id="KW-1185">Reference proteome</keyword>
<evidence type="ECO:0000313" key="1">
    <source>
        <dbReference type="EMBL" id="KRY28841.1"/>
    </source>
</evidence>
<name>A0A0V1AW59_TRISP</name>